<dbReference type="Proteomes" id="UP000799754">
    <property type="component" value="Unassembled WGS sequence"/>
</dbReference>
<comment type="caution">
    <text evidence="1">The sequence shown here is derived from an EMBL/GenBank/DDBJ whole genome shotgun (WGS) entry which is preliminary data.</text>
</comment>
<sequence length="316" mass="36469">MSQEFQKFFAVDNTGLSRTPLSGTNVKPEHRIDYLMHTFIVQFMTGKNLKSLARLFALSMETRLRNASCVDGSEAYESLYDFIKVNIFHSSVTAMFGKQLFDIGPNMCDRFWNFEEGIPEVAKGLPRFIYPKQYKVRDVCLETFWKWQRDLDERRHLDPDTAHELAKKYFNDFFGSGIIKKRHSAFAKMEVMGADARASEDLALLWGANSKATRAAFWMKLSCVTLRLRSAFWQKSNKQDFPSVYAETLRLYVANIVLRSPRNADVPVGDWSIRQGEIVAIMSHSMYHDEAKFNTVVAWAACRIRWNTALSCYIAK</sequence>
<protein>
    <submittedName>
        <fullName evidence="1">Uncharacterized protein</fullName>
    </submittedName>
</protein>
<organism evidence="1 2">
    <name type="scientific">Macroventuria anomochaeta</name>
    <dbReference type="NCBI Taxonomy" id="301207"/>
    <lineage>
        <taxon>Eukaryota</taxon>
        <taxon>Fungi</taxon>
        <taxon>Dikarya</taxon>
        <taxon>Ascomycota</taxon>
        <taxon>Pezizomycotina</taxon>
        <taxon>Dothideomycetes</taxon>
        <taxon>Pleosporomycetidae</taxon>
        <taxon>Pleosporales</taxon>
        <taxon>Pleosporineae</taxon>
        <taxon>Didymellaceae</taxon>
        <taxon>Macroventuria</taxon>
    </lineage>
</organism>
<evidence type="ECO:0000313" key="2">
    <source>
        <dbReference type="Proteomes" id="UP000799754"/>
    </source>
</evidence>
<gene>
    <name evidence="1" type="ORF">BU25DRAFT_448372</name>
</gene>
<reference evidence="1" key="1">
    <citation type="journal article" date="2020" name="Stud. Mycol.">
        <title>101 Dothideomycetes genomes: a test case for predicting lifestyles and emergence of pathogens.</title>
        <authorList>
            <person name="Haridas S."/>
            <person name="Albert R."/>
            <person name="Binder M."/>
            <person name="Bloem J."/>
            <person name="Labutti K."/>
            <person name="Salamov A."/>
            <person name="Andreopoulos B."/>
            <person name="Baker S."/>
            <person name="Barry K."/>
            <person name="Bills G."/>
            <person name="Bluhm B."/>
            <person name="Cannon C."/>
            <person name="Castanera R."/>
            <person name="Culley D."/>
            <person name="Daum C."/>
            <person name="Ezra D."/>
            <person name="Gonzalez J."/>
            <person name="Henrissat B."/>
            <person name="Kuo A."/>
            <person name="Liang C."/>
            <person name="Lipzen A."/>
            <person name="Lutzoni F."/>
            <person name="Magnuson J."/>
            <person name="Mondo S."/>
            <person name="Nolan M."/>
            <person name="Ohm R."/>
            <person name="Pangilinan J."/>
            <person name="Park H.-J."/>
            <person name="Ramirez L."/>
            <person name="Alfaro M."/>
            <person name="Sun H."/>
            <person name="Tritt A."/>
            <person name="Yoshinaga Y."/>
            <person name="Zwiers L.-H."/>
            <person name="Turgeon B."/>
            <person name="Goodwin S."/>
            <person name="Spatafora J."/>
            <person name="Crous P."/>
            <person name="Grigoriev I."/>
        </authorList>
    </citation>
    <scope>NUCLEOTIDE SEQUENCE</scope>
    <source>
        <strain evidence="1">CBS 525.71</strain>
    </source>
</reference>
<proteinExistence type="predicted"/>
<name>A0ACB6S2M8_9PLEO</name>
<accession>A0ACB6S2M8</accession>
<keyword evidence="2" id="KW-1185">Reference proteome</keyword>
<evidence type="ECO:0000313" key="1">
    <source>
        <dbReference type="EMBL" id="KAF2627925.1"/>
    </source>
</evidence>
<dbReference type="EMBL" id="MU006715">
    <property type="protein sequence ID" value="KAF2627925.1"/>
    <property type="molecule type" value="Genomic_DNA"/>
</dbReference>